<comment type="caution">
    <text evidence="2">The sequence shown here is derived from an EMBL/GenBank/DDBJ whole genome shotgun (WGS) entry which is preliminary data.</text>
</comment>
<dbReference type="Pfam" id="PF04397">
    <property type="entry name" value="LytTR"/>
    <property type="match status" value="1"/>
</dbReference>
<name>A0A3E3E907_9FIRM</name>
<dbReference type="Proteomes" id="UP000261032">
    <property type="component" value="Unassembled WGS sequence"/>
</dbReference>
<organism evidence="2 3">
    <name type="scientific">Thomasclavelia ramosa</name>
    <dbReference type="NCBI Taxonomy" id="1547"/>
    <lineage>
        <taxon>Bacteria</taxon>
        <taxon>Bacillati</taxon>
        <taxon>Bacillota</taxon>
        <taxon>Erysipelotrichia</taxon>
        <taxon>Erysipelotrichales</taxon>
        <taxon>Coprobacillaceae</taxon>
        <taxon>Thomasclavelia</taxon>
    </lineage>
</organism>
<dbReference type="InterPro" id="IPR007492">
    <property type="entry name" value="LytTR_DNA-bd_dom"/>
</dbReference>
<gene>
    <name evidence="2" type="ORF">DXB93_16780</name>
</gene>
<protein>
    <recommendedName>
        <fullName evidence="1">HTH LytTR-type domain-containing protein</fullName>
    </recommendedName>
</protein>
<dbReference type="GO" id="GO:0003677">
    <property type="term" value="F:DNA binding"/>
    <property type="evidence" value="ECO:0007669"/>
    <property type="project" value="InterPro"/>
</dbReference>
<dbReference type="EMBL" id="QUSL01000042">
    <property type="protein sequence ID" value="RGD78915.1"/>
    <property type="molecule type" value="Genomic_DNA"/>
</dbReference>
<feature type="domain" description="HTH LytTR-type" evidence="1">
    <location>
        <begin position="1"/>
        <end position="36"/>
    </location>
</feature>
<proteinExistence type="predicted"/>
<dbReference type="AlphaFoldDB" id="A0A3E3E907"/>
<accession>A0A3E3E907</accession>
<evidence type="ECO:0000259" key="1">
    <source>
        <dbReference type="Pfam" id="PF04397"/>
    </source>
</evidence>
<dbReference type="Gene3D" id="2.40.50.1020">
    <property type="entry name" value="LytTr DNA-binding domain"/>
    <property type="match status" value="1"/>
</dbReference>
<sequence length="45" mass="5385">MQVHKSYIVNQNHIVIRKSNEIVLKNKIAIPIGRKFKNWDDHVIF</sequence>
<reference evidence="2 3" key="1">
    <citation type="submission" date="2018-08" db="EMBL/GenBank/DDBJ databases">
        <title>A genome reference for cultivated species of the human gut microbiota.</title>
        <authorList>
            <person name="Zou Y."/>
            <person name="Xue W."/>
            <person name="Luo G."/>
        </authorList>
    </citation>
    <scope>NUCLEOTIDE SEQUENCE [LARGE SCALE GENOMIC DNA]</scope>
    <source>
        <strain evidence="2 3">OM06-4</strain>
    </source>
</reference>
<evidence type="ECO:0000313" key="2">
    <source>
        <dbReference type="EMBL" id="RGD78915.1"/>
    </source>
</evidence>
<evidence type="ECO:0000313" key="3">
    <source>
        <dbReference type="Proteomes" id="UP000261032"/>
    </source>
</evidence>